<proteinExistence type="predicted"/>
<dbReference type="SUPFAM" id="SSF56300">
    <property type="entry name" value="Metallo-dependent phosphatases"/>
    <property type="match status" value="1"/>
</dbReference>
<evidence type="ECO:0000259" key="1">
    <source>
        <dbReference type="Pfam" id="PF00149"/>
    </source>
</evidence>
<keyword evidence="3" id="KW-1185">Reference proteome</keyword>
<dbReference type="EMBL" id="KU998245">
    <property type="protein sequence ID" value="ANA86397.1"/>
    <property type="molecule type" value="Genomic_DNA"/>
</dbReference>
<feature type="domain" description="Calcineurin-like phosphoesterase" evidence="1">
    <location>
        <begin position="1"/>
        <end position="167"/>
    </location>
</feature>
<dbReference type="InterPro" id="IPR004843">
    <property type="entry name" value="Calcineurin-like_PHP"/>
</dbReference>
<dbReference type="GO" id="GO:0016787">
    <property type="term" value="F:hydrolase activity"/>
    <property type="evidence" value="ECO:0007669"/>
    <property type="project" value="InterPro"/>
</dbReference>
<evidence type="ECO:0000313" key="3">
    <source>
        <dbReference type="Proteomes" id="UP000204609"/>
    </source>
</evidence>
<dbReference type="Pfam" id="PF00149">
    <property type="entry name" value="Metallophos"/>
    <property type="match status" value="1"/>
</dbReference>
<dbReference type="KEGG" id="vg:28800520"/>
<dbReference type="Gene3D" id="3.60.21.10">
    <property type="match status" value="1"/>
</dbReference>
<sequence>MTVYFTADLHIGHEKVAETRVPKLTKTLGRVSSTSIHDALIRSNLRNTLTKRDQLWILGDISAGGSAAQRNALAFLKDIRDETGAEFHLVPGNHDGCHPQFRTAKKWWPEYLEVFDTIMPFASRKIAGQKVCLSHYPYFGDHTEEDRHIQWRLQDEGRWLLHGHTHQGESLVQWSYHIDTNRAQQDYVSAECATETGLTTDWSAPANPRLVGRLDRTINVGLDAWDMKPVSLETVADIIESLEKKEGQ</sequence>
<protein>
    <submittedName>
        <fullName evidence="2">Metallophosphatase</fullName>
    </submittedName>
</protein>
<name>A0A166Y943_9CAUD</name>
<dbReference type="Proteomes" id="UP000204609">
    <property type="component" value="Segment"/>
</dbReference>
<dbReference type="OrthoDB" id="19076at10239"/>
<dbReference type="GeneID" id="28800520"/>
<gene>
    <name evidence="2" type="primary">62</name>
    <name evidence="2" type="ORF">PBI_ONEUP_62</name>
</gene>
<accession>A0A166Y943</accession>
<reference evidence="3" key="1">
    <citation type="submission" date="2016-03" db="EMBL/GenBank/DDBJ databases">
        <authorList>
            <person name="Ploux O."/>
        </authorList>
    </citation>
    <scope>NUCLEOTIDE SEQUENCE [LARGE SCALE GENOMIC DNA]</scope>
</reference>
<dbReference type="InterPro" id="IPR029052">
    <property type="entry name" value="Metallo-depent_PP-like"/>
</dbReference>
<organism evidence="2 3">
    <name type="scientific">Gordonia phage OneUp</name>
    <dbReference type="NCBI Taxonomy" id="1838074"/>
    <lineage>
        <taxon>Viruses</taxon>
        <taxon>Duplodnaviria</taxon>
        <taxon>Heunggongvirae</taxon>
        <taxon>Uroviricota</taxon>
        <taxon>Caudoviricetes</taxon>
        <taxon>Oneupvirus</taxon>
        <taxon>Oneupvirus oneup</taxon>
    </lineage>
</organism>
<evidence type="ECO:0000313" key="2">
    <source>
        <dbReference type="EMBL" id="ANA86397.1"/>
    </source>
</evidence>
<dbReference type="RefSeq" id="YP_009274479.1">
    <property type="nucleotide sequence ID" value="NC_030917.1"/>
</dbReference>